<dbReference type="EMBL" id="LLXI01000468">
    <property type="protein sequence ID" value="PKY46638.1"/>
    <property type="molecule type" value="Genomic_DNA"/>
</dbReference>
<gene>
    <name evidence="1" type="ORF">RhiirA4_461550</name>
</gene>
<keyword evidence="2" id="KW-1185">Reference proteome</keyword>
<reference evidence="1 2" key="1">
    <citation type="submission" date="2015-10" db="EMBL/GenBank/DDBJ databases">
        <title>Genome analyses suggest a sexual origin of heterokaryosis in a supposedly ancient asexual fungus.</title>
        <authorList>
            <person name="Ropars J."/>
            <person name="Sedzielewska K."/>
            <person name="Noel J."/>
            <person name="Charron P."/>
            <person name="Farinelli L."/>
            <person name="Marton T."/>
            <person name="Kruger M."/>
            <person name="Pelin A."/>
            <person name="Brachmann A."/>
            <person name="Corradi N."/>
        </authorList>
    </citation>
    <scope>NUCLEOTIDE SEQUENCE [LARGE SCALE GENOMIC DNA]</scope>
    <source>
        <strain evidence="1 2">A4</strain>
    </source>
</reference>
<organism evidence="1 2">
    <name type="scientific">Rhizophagus irregularis</name>
    <dbReference type="NCBI Taxonomy" id="588596"/>
    <lineage>
        <taxon>Eukaryota</taxon>
        <taxon>Fungi</taxon>
        <taxon>Fungi incertae sedis</taxon>
        <taxon>Mucoromycota</taxon>
        <taxon>Glomeromycotina</taxon>
        <taxon>Glomeromycetes</taxon>
        <taxon>Glomerales</taxon>
        <taxon>Glomeraceae</taxon>
        <taxon>Rhizophagus</taxon>
    </lineage>
</organism>
<dbReference type="AlphaFoldDB" id="A0A2I1GJ39"/>
<evidence type="ECO:0000313" key="1">
    <source>
        <dbReference type="EMBL" id="PKY46638.1"/>
    </source>
</evidence>
<evidence type="ECO:0000313" key="2">
    <source>
        <dbReference type="Proteomes" id="UP000234323"/>
    </source>
</evidence>
<accession>A0A2I1GJ39</accession>
<protein>
    <submittedName>
        <fullName evidence="1">Uncharacterized protein</fullName>
    </submittedName>
</protein>
<sequence length="173" mass="20236">MNDALTFAYKISQNNNTGEPKPDWRILNDKLKLEYGRTETLEKANNKAFTIVDYEINEIEALYNRYKELKSIYGKEGVRALVKSEIRKEIPEPKFSDDTLKKRMEKARKMFRIFDTIGKKKITRRATDYETYATIVGNTSKQEMISPTSYQSSNCKEIFISSLFVKQNNLLHL</sequence>
<proteinExistence type="predicted"/>
<dbReference type="Proteomes" id="UP000234323">
    <property type="component" value="Unassembled WGS sequence"/>
</dbReference>
<comment type="caution">
    <text evidence="1">The sequence shown here is derived from an EMBL/GenBank/DDBJ whole genome shotgun (WGS) entry which is preliminary data.</text>
</comment>
<dbReference type="VEuPathDB" id="FungiDB:RhiirA1_473246"/>
<name>A0A2I1GJ39_9GLOM</name>